<comment type="caution">
    <text evidence="1">The sequence shown here is derived from an EMBL/GenBank/DDBJ whole genome shotgun (WGS) entry which is preliminary data.</text>
</comment>
<dbReference type="Proteomes" id="UP001159363">
    <property type="component" value="Chromosome X"/>
</dbReference>
<gene>
    <name evidence="1" type="ORF">PR048_012776</name>
</gene>
<evidence type="ECO:0000313" key="2">
    <source>
        <dbReference type="Proteomes" id="UP001159363"/>
    </source>
</evidence>
<evidence type="ECO:0000313" key="1">
    <source>
        <dbReference type="EMBL" id="KAJ8886564.1"/>
    </source>
</evidence>
<dbReference type="EMBL" id="JARBHB010000004">
    <property type="protein sequence ID" value="KAJ8886564.1"/>
    <property type="molecule type" value="Genomic_DNA"/>
</dbReference>
<keyword evidence="2" id="KW-1185">Reference proteome</keyword>
<organism evidence="1 2">
    <name type="scientific">Dryococelus australis</name>
    <dbReference type="NCBI Taxonomy" id="614101"/>
    <lineage>
        <taxon>Eukaryota</taxon>
        <taxon>Metazoa</taxon>
        <taxon>Ecdysozoa</taxon>
        <taxon>Arthropoda</taxon>
        <taxon>Hexapoda</taxon>
        <taxon>Insecta</taxon>
        <taxon>Pterygota</taxon>
        <taxon>Neoptera</taxon>
        <taxon>Polyneoptera</taxon>
        <taxon>Phasmatodea</taxon>
        <taxon>Verophasmatodea</taxon>
        <taxon>Anareolatae</taxon>
        <taxon>Phasmatidae</taxon>
        <taxon>Eurycanthinae</taxon>
        <taxon>Dryococelus</taxon>
    </lineage>
</organism>
<sequence>MLLTLRAKTVISVNYNSFQRPQTVPDGLIDSDSIVNIKCPFIAAHVTLQQAIEQNKIEFCRLESGELLLNKDDRY</sequence>
<reference evidence="1 2" key="1">
    <citation type="submission" date="2023-02" db="EMBL/GenBank/DDBJ databases">
        <title>LHISI_Scaffold_Assembly.</title>
        <authorList>
            <person name="Stuart O.P."/>
            <person name="Cleave R."/>
            <person name="Magrath M.J.L."/>
            <person name="Mikheyev A.S."/>
        </authorList>
    </citation>
    <scope>NUCLEOTIDE SEQUENCE [LARGE SCALE GENOMIC DNA]</scope>
    <source>
        <strain evidence="1">Daus_M_001</strain>
        <tissue evidence="1">Leg muscle</tissue>
    </source>
</reference>
<accession>A0ABQ9HQC3</accession>
<protein>
    <submittedName>
        <fullName evidence="1">Uncharacterized protein</fullName>
    </submittedName>
</protein>
<name>A0ABQ9HQC3_9NEOP</name>
<proteinExistence type="predicted"/>